<dbReference type="PANTHER" id="PTHR21021:SF15">
    <property type="entry name" value="FREE METHIONINE-R-SULFOXIDE REDUCTASE"/>
    <property type="match status" value="1"/>
</dbReference>
<dbReference type="Proteomes" id="UP000266258">
    <property type="component" value="Unassembled WGS sequence"/>
</dbReference>
<comment type="caution">
    <text evidence="4">The sequence shown here is derived from an EMBL/GenBank/DDBJ whole genome shotgun (WGS) entry which is preliminary data.</text>
</comment>
<evidence type="ECO:0000313" key="4">
    <source>
        <dbReference type="EMBL" id="RIY32639.1"/>
    </source>
</evidence>
<dbReference type="AlphaFoldDB" id="A0A3A1Y5V7"/>
<gene>
    <name evidence="4" type="ORF">CJP74_03920</name>
</gene>
<organism evidence="4 5">
    <name type="scientific">Psittacicella melopsittaci</name>
    <dbReference type="NCBI Taxonomy" id="2028576"/>
    <lineage>
        <taxon>Bacteria</taxon>
        <taxon>Pseudomonadati</taxon>
        <taxon>Pseudomonadota</taxon>
        <taxon>Gammaproteobacteria</taxon>
        <taxon>Pasteurellales</taxon>
        <taxon>Psittacicellaceae</taxon>
        <taxon>Psittacicella</taxon>
    </lineage>
</organism>
<reference evidence="4 5" key="1">
    <citation type="submission" date="2017-08" db="EMBL/GenBank/DDBJ databases">
        <title>Reclassification of Bisgaard taxon 37 and 44.</title>
        <authorList>
            <person name="Christensen H."/>
        </authorList>
    </citation>
    <scope>NUCLEOTIDE SEQUENCE [LARGE SCALE GENOMIC DNA]</scope>
    <source>
        <strain evidence="4 5">B96_4</strain>
    </source>
</reference>
<evidence type="ECO:0000259" key="3">
    <source>
        <dbReference type="SMART" id="SM00065"/>
    </source>
</evidence>
<dbReference type="GO" id="GO:0005829">
    <property type="term" value="C:cytosol"/>
    <property type="evidence" value="ECO:0007669"/>
    <property type="project" value="TreeGrafter"/>
</dbReference>
<dbReference type="OrthoDB" id="9796252at2"/>
<dbReference type="SUPFAM" id="SSF55781">
    <property type="entry name" value="GAF domain-like"/>
    <property type="match status" value="1"/>
</dbReference>
<feature type="domain" description="GAF" evidence="3">
    <location>
        <begin position="23"/>
        <end position="163"/>
    </location>
</feature>
<dbReference type="InterPro" id="IPR051330">
    <property type="entry name" value="Phosphatase_reg/MetRdx"/>
</dbReference>
<keyword evidence="2" id="KW-0472">Membrane</keyword>
<dbReference type="FunFam" id="3.30.450.40:FF:000008">
    <property type="entry name" value="GAF domain-containing proteins"/>
    <property type="match status" value="1"/>
</dbReference>
<protein>
    <recommendedName>
        <fullName evidence="3">GAF domain-containing protein</fullName>
    </recommendedName>
</protein>
<dbReference type="RefSeq" id="WP_119496961.1">
    <property type="nucleotide sequence ID" value="NZ_NRJH01000031.1"/>
</dbReference>
<dbReference type="Gene3D" id="3.30.450.40">
    <property type="match status" value="1"/>
</dbReference>
<keyword evidence="2" id="KW-0812">Transmembrane</keyword>
<evidence type="ECO:0000256" key="2">
    <source>
        <dbReference type="SAM" id="Phobius"/>
    </source>
</evidence>
<dbReference type="PANTHER" id="PTHR21021">
    <property type="entry name" value="GAF/PUTATIVE CYTOSKELETAL PROTEIN"/>
    <property type="match status" value="1"/>
</dbReference>
<dbReference type="EMBL" id="NRJH01000031">
    <property type="protein sequence ID" value="RIY32639.1"/>
    <property type="molecule type" value="Genomic_DNA"/>
</dbReference>
<dbReference type="SMART" id="SM00065">
    <property type="entry name" value="GAF"/>
    <property type="match status" value="1"/>
</dbReference>
<dbReference type="GO" id="GO:0033745">
    <property type="term" value="F:L-methionine-(R)-S-oxide reductase activity"/>
    <property type="evidence" value="ECO:0007669"/>
    <property type="project" value="TreeGrafter"/>
</dbReference>
<keyword evidence="2" id="KW-1133">Transmembrane helix</keyword>
<evidence type="ECO:0000256" key="1">
    <source>
        <dbReference type="ARBA" id="ARBA00038454"/>
    </source>
</evidence>
<sequence length="200" mass="21961">MSLTPQYQTLLQQVKALSENDNNLVSILSNISALLNEHLPDINWVGFYLLQQEEKVLYLGPFQGKAACTRIPLGSGVCGTAAKENKTLRVANVHEFEGHIACDSASNSEIVIPIKVGHDVVGVLDIDSPSLERFSEQDQQGLEAIVQVLNKQLETLDADNFAVYYETPNNLSYKSAKYLSFGVTIGIILGLIFSGLFLLF</sequence>
<keyword evidence="5" id="KW-1185">Reference proteome</keyword>
<dbReference type="InterPro" id="IPR029016">
    <property type="entry name" value="GAF-like_dom_sf"/>
</dbReference>
<dbReference type="InterPro" id="IPR003018">
    <property type="entry name" value="GAF"/>
</dbReference>
<accession>A0A3A1Y5V7</accession>
<comment type="similarity">
    <text evidence="1">Belongs to the free Met sulfoxide reductase family.</text>
</comment>
<evidence type="ECO:0000313" key="5">
    <source>
        <dbReference type="Proteomes" id="UP000266258"/>
    </source>
</evidence>
<proteinExistence type="inferred from homology"/>
<dbReference type="Pfam" id="PF01590">
    <property type="entry name" value="GAF"/>
    <property type="match status" value="1"/>
</dbReference>
<feature type="transmembrane region" description="Helical" evidence="2">
    <location>
        <begin position="178"/>
        <end position="199"/>
    </location>
</feature>
<name>A0A3A1Y5V7_9GAMM</name>